<evidence type="ECO:0000313" key="10">
    <source>
        <dbReference type="Proteomes" id="UP000612893"/>
    </source>
</evidence>
<dbReference type="GO" id="GO:0015369">
    <property type="term" value="F:calcium:proton antiporter activity"/>
    <property type="evidence" value="ECO:0007669"/>
    <property type="project" value="UniProtKB-ARBA"/>
</dbReference>
<dbReference type="InterPro" id="IPR004713">
    <property type="entry name" value="CaH_exchang"/>
</dbReference>
<feature type="transmembrane region" description="Helical" evidence="7">
    <location>
        <begin position="292"/>
        <end position="313"/>
    </location>
</feature>
<dbReference type="AlphaFoldDB" id="A0A934JWB7"/>
<feature type="transmembrane region" description="Helical" evidence="7">
    <location>
        <begin position="120"/>
        <end position="141"/>
    </location>
</feature>
<evidence type="ECO:0000256" key="2">
    <source>
        <dbReference type="ARBA" id="ARBA00022448"/>
    </source>
</evidence>
<evidence type="ECO:0000256" key="6">
    <source>
        <dbReference type="ARBA" id="ARBA00023136"/>
    </source>
</evidence>
<name>A0A934JWB7_9BACT</name>
<dbReference type="GO" id="GO:0012505">
    <property type="term" value="C:endomembrane system"/>
    <property type="evidence" value="ECO:0007669"/>
    <property type="project" value="UniProtKB-SubCell"/>
</dbReference>
<feature type="transmembrane region" description="Helical" evidence="7">
    <location>
        <begin position="153"/>
        <end position="172"/>
    </location>
</feature>
<dbReference type="PANTHER" id="PTHR31503:SF22">
    <property type="entry name" value="VACUOLAR CALCIUM ION TRANSPORTER"/>
    <property type="match status" value="1"/>
</dbReference>
<organism evidence="9 10">
    <name type="scientific">Candidatus Nephthysia bennettiae</name>
    <dbReference type="NCBI Taxonomy" id="3127016"/>
    <lineage>
        <taxon>Bacteria</taxon>
        <taxon>Bacillati</taxon>
        <taxon>Candidatus Dormiibacterota</taxon>
        <taxon>Candidatus Dormibacteria</taxon>
        <taxon>Candidatus Dormibacterales</taxon>
        <taxon>Candidatus Dormibacteraceae</taxon>
        <taxon>Candidatus Nephthysia</taxon>
    </lineage>
</organism>
<keyword evidence="3 7" id="KW-0812">Transmembrane</keyword>
<evidence type="ECO:0000256" key="7">
    <source>
        <dbReference type="SAM" id="Phobius"/>
    </source>
</evidence>
<keyword evidence="2" id="KW-0813">Transport</keyword>
<feature type="domain" description="Sodium/calcium exchanger membrane region" evidence="8">
    <location>
        <begin position="21"/>
        <end position="174"/>
    </location>
</feature>
<feature type="transmembrane region" description="Helical" evidence="7">
    <location>
        <begin position="193"/>
        <end position="213"/>
    </location>
</feature>
<gene>
    <name evidence="9" type="ORF">JF922_02765</name>
</gene>
<evidence type="ECO:0000256" key="4">
    <source>
        <dbReference type="ARBA" id="ARBA00022989"/>
    </source>
</evidence>
<accession>A0A934JWB7</accession>
<dbReference type="Pfam" id="PF01699">
    <property type="entry name" value="Na_Ca_ex"/>
    <property type="match status" value="2"/>
</dbReference>
<evidence type="ECO:0000259" key="8">
    <source>
        <dbReference type="Pfam" id="PF01699"/>
    </source>
</evidence>
<keyword evidence="6 7" id="KW-0472">Membrane</keyword>
<evidence type="ECO:0000256" key="1">
    <source>
        <dbReference type="ARBA" id="ARBA00004127"/>
    </source>
</evidence>
<feature type="transmembrane region" description="Helical" evidence="7">
    <location>
        <begin position="320"/>
        <end position="339"/>
    </location>
</feature>
<evidence type="ECO:0000256" key="5">
    <source>
        <dbReference type="ARBA" id="ARBA00023065"/>
    </source>
</evidence>
<dbReference type="Proteomes" id="UP000612893">
    <property type="component" value="Unassembled WGS sequence"/>
</dbReference>
<dbReference type="GO" id="GO:0016020">
    <property type="term" value="C:membrane"/>
    <property type="evidence" value="ECO:0007669"/>
    <property type="project" value="UniProtKB-ARBA"/>
</dbReference>
<protein>
    <submittedName>
        <fullName evidence="9">Sodium:proton exchanger</fullName>
    </submittedName>
</protein>
<dbReference type="InterPro" id="IPR004837">
    <property type="entry name" value="NaCa_Exmemb"/>
</dbReference>
<evidence type="ECO:0000256" key="3">
    <source>
        <dbReference type="ARBA" id="ARBA00022692"/>
    </source>
</evidence>
<feature type="transmembrane region" description="Helical" evidence="7">
    <location>
        <begin position="22"/>
        <end position="40"/>
    </location>
</feature>
<sequence length="340" mass="34444">MGVAVAATVVSGVLNYAYGPSLLSFAVSTVALAALAVLVGEGTENLGARLGPAATGILQSALGNLPELLIGFFALRAGLVQVVQAALVGSILGNSLLVLGIAFVAGGIRHGTQRFSSAPPRLIALMTMLSASAIALPTLAVGLHTPAAAHQDALSIAVAVVLLVVFAATVVFNLRDRHLVTEEAEEARWPLPLAVAVLAGSGLAAAFVSDWFVSALRPSIHVLGISEGFTGLVIVALAGNAVENVVGVRMAASNRSDLAISVILNSSLQIALALIPALVLLSLVAGGAHLTLVLPPLLVAALGITAILTTVIVYDGESTWVEGLSLVGLYAIIAATFWWG</sequence>
<feature type="domain" description="Sodium/calcium exchanger membrane region" evidence="8">
    <location>
        <begin position="194"/>
        <end position="339"/>
    </location>
</feature>
<dbReference type="InterPro" id="IPR044880">
    <property type="entry name" value="NCX_ion-bd_dom_sf"/>
</dbReference>
<evidence type="ECO:0000313" key="9">
    <source>
        <dbReference type="EMBL" id="MBJ7596996.1"/>
    </source>
</evidence>
<keyword evidence="4 7" id="KW-1133">Transmembrane helix</keyword>
<comment type="subcellular location">
    <subcellularLocation>
        <location evidence="1">Endomembrane system</location>
        <topology evidence="1">Multi-pass membrane protein</topology>
    </subcellularLocation>
</comment>
<reference evidence="9" key="1">
    <citation type="submission" date="2020-10" db="EMBL/GenBank/DDBJ databases">
        <title>Ca. Dormibacterota MAGs.</title>
        <authorList>
            <person name="Montgomery K."/>
        </authorList>
    </citation>
    <scope>NUCLEOTIDE SEQUENCE [LARGE SCALE GENOMIC DNA]</scope>
    <source>
        <strain evidence="9">SC8812_S17_10</strain>
    </source>
</reference>
<feature type="transmembrane region" description="Helical" evidence="7">
    <location>
        <begin position="262"/>
        <end position="286"/>
    </location>
</feature>
<keyword evidence="5" id="KW-0406">Ion transport</keyword>
<keyword evidence="10" id="KW-1185">Reference proteome</keyword>
<feature type="transmembrane region" description="Helical" evidence="7">
    <location>
        <begin position="219"/>
        <end position="242"/>
    </location>
</feature>
<dbReference type="PANTHER" id="PTHR31503">
    <property type="entry name" value="VACUOLAR CALCIUM ION TRANSPORTER"/>
    <property type="match status" value="1"/>
</dbReference>
<dbReference type="Gene3D" id="1.20.1420.30">
    <property type="entry name" value="NCX, central ion-binding region"/>
    <property type="match status" value="1"/>
</dbReference>
<feature type="transmembrane region" description="Helical" evidence="7">
    <location>
        <begin position="85"/>
        <end position="108"/>
    </location>
</feature>
<proteinExistence type="predicted"/>
<comment type="caution">
    <text evidence="9">The sequence shown here is derived from an EMBL/GenBank/DDBJ whole genome shotgun (WGS) entry which is preliminary data.</text>
</comment>
<dbReference type="EMBL" id="JAEKNR010000032">
    <property type="protein sequence ID" value="MBJ7596996.1"/>
    <property type="molecule type" value="Genomic_DNA"/>
</dbReference>